<proteinExistence type="predicted"/>
<sequence length="134" mass="15423">MEEIIKKLNGCLGWEFRAATMYSHYAAYVTGIHRLQLKAHFEAEATESHGHGDIVRAAIVKLDGEAVTERDSTEILHTTDYKVMLKEAMKTEQYAAESYQEVLNMIKDDDEMYDALEQIFFDEARSVEELKRLS</sequence>
<gene>
    <name evidence="2" type="ORF">BEU04_04365</name>
</gene>
<dbReference type="InterPro" id="IPR009078">
    <property type="entry name" value="Ferritin-like_SF"/>
</dbReference>
<dbReference type="InterPro" id="IPR008331">
    <property type="entry name" value="Ferritin_DPS_dom"/>
</dbReference>
<dbReference type="Pfam" id="PF00210">
    <property type="entry name" value="Ferritin"/>
    <property type="match status" value="1"/>
</dbReference>
<feature type="domain" description="Ferritin-like diiron" evidence="1">
    <location>
        <begin position="1"/>
        <end position="134"/>
    </location>
</feature>
<evidence type="ECO:0000313" key="2">
    <source>
        <dbReference type="EMBL" id="OIR19049.1"/>
    </source>
</evidence>
<dbReference type="Proteomes" id="UP000183815">
    <property type="component" value="Unassembled WGS sequence"/>
</dbReference>
<dbReference type="InterPro" id="IPR009040">
    <property type="entry name" value="Ferritin-like_diiron"/>
</dbReference>
<dbReference type="InterPro" id="IPR012347">
    <property type="entry name" value="Ferritin-like"/>
</dbReference>
<dbReference type="EMBL" id="MIYU01000006">
    <property type="protein sequence ID" value="OIR19049.1"/>
    <property type="molecule type" value="Genomic_DNA"/>
</dbReference>
<dbReference type="GO" id="GO:0008199">
    <property type="term" value="F:ferric iron binding"/>
    <property type="evidence" value="ECO:0007669"/>
    <property type="project" value="InterPro"/>
</dbReference>
<dbReference type="AlphaFoldDB" id="A0A1J5TDP7"/>
<comment type="caution">
    <text evidence="2">The sequence shown here is derived from an EMBL/GenBank/DDBJ whole genome shotgun (WGS) entry which is preliminary data.</text>
</comment>
<evidence type="ECO:0000313" key="3">
    <source>
        <dbReference type="Proteomes" id="UP000183815"/>
    </source>
</evidence>
<organism evidence="2 3">
    <name type="scientific">Marine Group III euryarchaeote CG-Bathy1</name>
    <dbReference type="NCBI Taxonomy" id="1889001"/>
    <lineage>
        <taxon>Archaea</taxon>
        <taxon>Methanobacteriati</taxon>
        <taxon>Thermoplasmatota</taxon>
        <taxon>Thermoplasmata</taxon>
        <taxon>Candidatus Thermoprofundales</taxon>
    </lineage>
</organism>
<reference evidence="2 3" key="1">
    <citation type="submission" date="2016-08" db="EMBL/GenBank/DDBJ databases">
        <title>New Insights into Marine Group III Euryarchaeota, from dark to light.</title>
        <authorList>
            <person name="Haro-Moreno J.M."/>
            <person name="Rodriguez-Valera F."/>
            <person name="Lopez-Garcia P."/>
            <person name="Moreira D."/>
            <person name="Martin-Cuadrado A.B."/>
        </authorList>
    </citation>
    <scope>NUCLEOTIDE SEQUENCE [LARGE SCALE GENOMIC DNA]</scope>
    <source>
        <strain evidence="2">CG-Bathy1</strain>
    </source>
</reference>
<dbReference type="SUPFAM" id="SSF47240">
    <property type="entry name" value="Ferritin-like"/>
    <property type="match status" value="1"/>
</dbReference>
<evidence type="ECO:0000259" key="1">
    <source>
        <dbReference type="PROSITE" id="PS50905"/>
    </source>
</evidence>
<accession>A0A1J5TDP7</accession>
<dbReference type="Gene3D" id="1.20.1260.10">
    <property type="match status" value="1"/>
</dbReference>
<dbReference type="PROSITE" id="PS50905">
    <property type="entry name" value="FERRITIN_LIKE"/>
    <property type="match status" value="1"/>
</dbReference>
<protein>
    <recommendedName>
        <fullName evidence="1">Ferritin-like diiron domain-containing protein</fullName>
    </recommendedName>
</protein>
<name>A0A1J5TDP7_9ARCH</name>